<proteinExistence type="predicted"/>
<dbReference type="RefSeq" id="WP_319629330.1">
    <property type="nucleotide sequence ID" value="NZ_JAWXRB010000009.1"/>
</dbReference>
<dbReference type="AlphaFoldDB" id="A0AAJ2VVA3"/>
<dbReference type="EMBL" id="JAWXRC010000035">
    <property type="protein sequence ID" value="MDX6032848.1"/>
    <property type="molecule type" value="Genomic_DNA"/>
</dbReference>
<protein>
    <submittedName>
        <fullName evidence="1">Uncharacterized protein</fullName>
    </submittedName>
</protein>
<comment type="caution">
    <text evidence="1">The sequence shown here is derived from an EMBL/GenBank/DDBJ whole genome shotgun (WGS) entry which is preliminary data.</text>
</comment>
<sequence>MTFHTFHSLTGALIHTLAKQELQALNWPVSLRLEYCLSWSQDDGVVLWGDLSSHDLVRIIPGLRARRYLSRADARALFSAVPSLGVTVRIAPSQSWYRHAGGARMSVEGFPDTMERQEQCLLKALQEQYACLCGRVKTLGYRLTEGTYPEEPGEVLFTRRTENITLEAVAVDPCDCGYCDTDEAILTDYIRLILEDNARVASVRFQVTCAGQLMAECWASEVVILASQPVRKWVDRYEIHYVASEARAAIAEQARAFRSFMHAA</sequence>
<organism evidence="1 2">
    <name type="scientific">Scandinavium lactucae</name>
    <dbReference type="NCBI Taxonomy" id="3095028"/>
    <lineage>
        <taxon>Bacteria</taxon>
        <taxon>Pseudomonadati</taxon>
        <taxon>Pseudomonadota</taxon>
        <taxon>Gammaproteobacteria</taxon>
        <taxon>Enterobacterales</taxon>
        <taxon>Enterobacteriaceae</taxon>
        <taxon>Scandinavium</taxon>
    </lineage>
</organism>
<gene>
    <name evidence="1" type="ORF">SIL20_15185</name>
</gene>
<evidence type="ECO:0000313" key="2">
    <source>
        <dbReference type="Proteomes" id="UP001282336"/>
    </source>
</evidence>
<reference evidence="1" key="1">
    <citation type="submission" date="2023-11" db="EMBL/GenBank/DDBJ databases">
        <title>Scandinavium wanjuensis sp. nov., isolated from lettuce South Korea.</title>
        <authorList>
            <person name="Park J."/>
            <person name="Park S."/>
            <person name="Oh K.K."/>
            <person name="Cho G.S."/>
            <person name="Franz C.M.A.P."/>
        </authorList>
    </citation>
    <scope>NUCLEOTIDE SEQUENCE</scope>
    <source>
        <strain evidence="1">V105_12</strain>
    </source>
</reference>
<name>A0AAJ2VVA3_9ENTR</name>
<evidence type="ECO:0000313" key="1">
    <source>
        <dbReference type="EMBL" id="MDX6032848.1"/>
    </source>
</evidence>
<dbReference type="Proteomes" id="UP001282336">
    <property type="component" value="Unassembled WGS sequence"/>
</dbReference>
<accession>A0AAJ2VVA3</accession>